<dbReference type="Proteomes" id="UP000238350">
    <property type="component" value="Unassembled WGS sequence"/>
</dbReference>
<proteinExistence type="inferred from homology"/>
<name>A0A2T0FLT9_9ASCO</name>
<dbReference type="InterPro" id="IPR011989">
    <property type="entry name" value="ARM-like"/>
</dbReference>
<feature type="compositionally biased region" description="Basic residues" evidence="8">
    <location>
        <begin position="1"/>
        <end position="14"/>
    </location>
</feature>
<dbReference type="SUPFAM" id="SSF48371">
    <property type="entry name" value="ARM repeat"/>
    <property type="match status" value="1"/>
</dbReference>
<keyword evidence="4" id="KW-0677">Repeat</keyword>
<evidence type="ECO:0000256" key="3">
    <source>
        <dbReference type="ARBA" id="ARBA00016427"/>
    </source>
</evidence>
<dbReference type="InterPro" id="IPR040000">
    <property type="entry name" value="NOP9"/>
</dbReference>
<dbReference type="GO" id="GO:0000447">
    <property type="term" value="P:endonucleolytic cleavage in ITS1 to separate SSU-rRNA from 5.8S rRNA and LSU-rRNA from tricistronic rRNA transcript (SSU-rRNA, 5.8S rRNA, LSU-rRNA)"/>
    <property type="evidence" value="ECO:0007669"/>
    <property type="project" value="TreeGrafter"/>
</dbReference>
<comment type="similarity">
    <text evidence="2">Belongs to the NOP9 family.</text>
</comment>
<dbReference type="RefSeq" id="XP_024665908.1">
    <property type="nucleotide sequence ID" value="XM_024810140.1"/>
</dbReference>
<dbReference type="STRING" id="45607.A0A2T0FLT9"/>
<dbReference type="GO" id="GO:0000056">
    <property type="term" value="P:ribosomal small subunit export from nucleus"/>
    <property type="evidence" value="ECO:0007669"/>
    <property type="project" value="TreeGrafter"/>
</dbReference>
<evidence type="ECO:0000256" key="4">
    <source>
        <dbReference type="ARBA" id="ARBA00022737"/>
    </source>
</evidence>
<dbReference type="AlphaFoldDB" id="A0A2T0FLT9"/>
<evidence type="ECO:0000313" key="9">
    <source>
        <dbReference type="EMBL" id="PRT55963.1"/>
    </source>
</evidence>
<dbReference type="GO" id="GO:0030688">
    <property type="term" value="C:preribosome, small subunit precursor"/>
    <property type="evidence" value="ECO:0007669"/>
    <property type="project" value="TreeGrafter"/>
</dbReference>
<feature type="repeat" description="Pumilio" evidence="7">
    <location>
        <begin position="354"/>
        <end position="389"/>
    </location>
</feature>
<evidence type="ECO:0000256" key="8">
    <source>
        <dbReference type="SAM" id="MobiDB-lite"/>
    </source>
</evidence>
<dbReference type="PANTHER" id="PTHR13102:SF0">
    <property type="entry name" value="NUCLEOLAR PROTEIN 9"/>
    <property type="match status" value="1"/>
</dbReference>
<dbReference type="EMBL" id="NDIQ01000022">
    <property type="protein sequence ID" value="PRT55963.1"/>
    <property type="molecule type" value="Genomic_DNA"/>
</dbReference>
<dbReference type="GO" id="GO:0003723">
    <property type="term" value="F:RNA binding"/>
    <property type="evidence" value="ECO:0007669"/>
    <property type="project" value="InterPro"/>
</dbReference>
<dbReference type="SMART" id="SM00025">
    <property type="entry name" value="Pumilio"/>
    <property type="match status" value="6"/>
</dbReference>
<comment type="subcellular location">
    <subcellularLocation>
        <location evidence="1">Nucleus</location>
        <location evidence="1">Nucleolus</location>
    </subcellularLocation>
</comment>
<evidence type="ECO:0000256" key="5">
    <source>
        <dbReference type="ARBA" id="ARBA00030932"/>
    </source>
</evidence>
<feature type="compositionally biased region" description="Basic and acidic residues" evidence="8">
    <location>
        <begin position="609"/>
        <end position="619"/>
    </location>
</feature>
<dbReference type="Gene3D" id="1.25.10.10">
    <property type="entry name" value="Leucine-rich Repeat Variant"/>
    <property type="match status" value="2"/>
</dbReference>
<dbReference type="GO" id="GO:0000472">
    <property type="term" value="P:endonucleolytic cleavage to generate mature 5'-end of SSU-rRNA from (SSU-rRNA, 5.8S rRNA, LSU-rRNA)"/>
    <property type="evidence" value="ECO:0007669"/>
    <property type="project" value="TreeGrafter"/>
</dbReference>
<keyword evidence="10" id="KW-1185">Reference proteome</keyword>
<organism evidence="9 10">
    <name type="scientific">Wickerhamiella sorbophila</name>
    <dbReference type="NCBI Taxonomy" id="45607"/>
    <lineage>
        <taxon>Eukaryota</taxon>
        <taxon>Fungi</taxon>
        <taxon>Dikarya</taxon>
        <taxon>Ascomycota</taxon>
        <taxon>Saccharomycotina</taxon>
        <taxon>Dipodascomycetes</taxon>
        <taxon>Dipodascales</taxon>
        <taxon>Trichomonascaceae</taxon>
        <taxon>Wickerhamiella</taxon>
    </lineage>
</organism>
<dbReference type="InterPro" id="IPR001313">
    <property type="entry name" value="Pumilio_RNA-bd_rpt"/>
</dbReference>
<accession>A0A2T0FLT9</accession>
<feature type="compositionally biased region" description="Basic residues" evidence="8">
    <location>
        <begin position="597"/>
        <end position="608"/>
    </location>
</feature>
<protein>
    <recommendedName>
        <fullName evidence="3">Nucleolar protein 9</fullName>
    </recommendedName>
    <alternativeName>
        <fullName evidence="5 6">Pumilio domain-containing protein NOP9</fullName>
    </alternativeName>
</protein>
<sequence>MGQTRGRRRDKKEKKKIEQEQDDLELAFEEVNNTSSQGDWEGSFGTAPADQTSSGQSRQAAFFGLLDRQELEYFKSAESTLAANALTADEKVAFVENVFEESKGKELKLVTNQVCSKLFERLVMLANDDQLIYLLKSISGHVFVLSLQKYSSHCVETLLWKSAGLVEREVRKEANYTMSDEIVSAEMLIVFLVNELRPHVSEMAKEKYSSHVLRLILLLLAGLSLGNDPALRSKKSRKAREYTDMDAVGDLDQRQVPSTFTEASNEILTDLTQGLDSSKARNLAIDPLTSPLYQVVVRIQSSRSYFTFVDLCLTGEGSEAFYQHTTSDAVGTHFLQSCLMSLPRKKLLNIYQTRFKGNLVKMACSDNGNFVVQSLLKSKLGPKNEVVAELLSETPKILAENQVQVVRTMLQAGEPAQKAEIYKLIIQRYGSVAELLLSNDLQKALLLQDLVTQPQYLQEAGKALTYEIITSKATDPVQSHVLEAILRPEMEIVERRRILNIVVPLVADLAANAYGSHLVDKLWPFCFKLKFVRERIATELSKHEETLKKSNYGKMVWKNWKLDKYLHSRKEWYNIVKEHEDSLRETVNEPPAPRANGKAKPRPRINHKKPYDRPETKAN</sequence>
<feature type="region of interest" description="Disordered" evidence="8">
    <location>
        <begin position="1"/>
        <end position="54"/>
    </location>
</feature>
<evidence type="ECO:0000256" key="6">
    <source>
        <dbReference type="ARBA" id="ARBA00031929"/>
    </source>
</evidence>
<dbReference type="OrthoDB" id="392571at2759"/>
<evidence type="ECO:0000313" key="10">
    <source>
        <dbReference type="Proteomes" id="UP000238350"/>
    </source>
</evidence>
<dbReference type="GO" id="GO:0005730">
    <property type="term" value="C:nucleolus"/>
    <property type="evidence" value="ECO:0007669"/>
    <property type="project" value="UniProtKB-SubCell"/>
</dbReference>
<gene>
    <name evidence="9" type="ORF">B9G98_03583</name>
</gene>
<evidence type="ECO:0000256" key="2">
    <source>
        <dbReference type="ARBA" id="ARBA00005301"/>
    </source>
</evidence>
<dbReference type="GO" id="GO:0000480">
    <property type="term" value="P:endonucleolytic cleavage in 5'-ETS of tricistronic rRNA transcript (SSU-rRNA, 5.8S rRNA, LSU-rRNA)"/>
    <property type="evidence" value="ECO:0007669"/>
    <property type="project" value="TreeGrafter"/>
</dbReference>
<reference evidence="9 10" key="1">
    <citation type="submission" date="2017-04" db="EMBL/GenBank/DDBJ databases">
        <title>Genome sequencing of [Candida] sorbophila.</title>
        <authorList>
            <person name="Ahn J.O."/>
        </authorList>
    </citation>
    <scope>NUCLEOTIDE SEQUENCE [LARGE SCALE GENOMIC DNA]</scope>
    <source>
        <strain evidence="9 10">DS02</strain>
    </source>
</reference>
<dbReference type="PROSITE" id="PS50302">
    <property type="entry name" value="PUM"/>
    <property type="match status" value="1"/>
</dbReference>
<dbReference type="InterPro" id="IPR016024">
    <property type="entry name" value="ARM-type_fold"/>
</dbReference>
<comment type="caution">
    <text evidence="9">The sequence shown here is derived from an EMBL/GenBank/DDBJ whole genome shotgun (WGS) entry which is preliminary data.</text>
</comment>
<feature type="region of interest" description="Disordered" evidence="8">
    <location>
        <begin position="582"/>
        <end position="619"/>
    </location>
</feature>
<evidence type="ECO:0000256" key="7">
    <source>
        <dbReference type="PROSITE-ProRule" id="PRU00317"/>
    </source>
</evidence>
<dbReference type="Pfam" id="PF22493">
    <property type="entry name" value="PUF_NOP9"/>
    <property type="match status" value="2"/>
</dbReference>
<dbReference type="GeneID" id="36517331"/>
<dbReference type="PANTHER" id="PTHR13102">
    <property type="entry name" value="NUCLEOLAR PROTEIN 9"/>
    <property type="match status" value="1"/>
</dbReference>
<dbReference type="GO" id="GO:0030686">
    <property type="term" value="C:90S preribosome"/>
    <property type="evidence" value="ECO:0007669"/>
    <property type="project" value="TreeGrafter"/>
</dbReference>
<evidence type="ECO:0000256" key="1">
    <source>
        <dbReference type="ARBA" id="ARBA00004604"/>
    </source>
</evidence>